<dbReference type="AlphaFoldDB" id="A0A401JBS7"/>
<keyword evidence="2" id="KW-1185">Reference proteome</keyword>
<evidence type="ECO:0000313" key="2">
    <source>
        <dbReference type="Proteomes" id="UP000286806"/>
    </source>
</evidence>
<organism evidence="1 2">
    <name type="scientific">Sulfuriferula multivorans</name>
    <dbReference type="NCBI Taxonomy" id="1559896"/>
    <lineage>
        <taxon>Bacteria</taxon>
        <taxon>Pseudomonadati</taxon>
        <taxon>Pseudomonadota</taxon>
        <taxon>Betaproteobacteria</taxon>
        <taxon>Nitrosomonadales</taxon>
        <taxon>Sulfuricellaceae</taxon>
        <taxon>Sulfuriferula</taxon>
    </lineage>
</organism>
<dbReference type="Proteomes" id="UP000286806">
    <property type="component" value="Unassembled WGS sequence"/>
</dbReference>
<sequence>MTVEQLIMALQQMPGQAVVLFEGDAGYSLVGGLNIEENGNGMPDEVILFPSMEDD</sequence>
<proteinExistence type="predicted"/>
<dbReference type="EMBL" id="BGOW01000006">
    <property type="protein sequence ID" value="GBL45145.1"/>
    <property type="molecule type" value="Genomic_DNA"/>
</dbReference>
<dbReference type="RefSeq" id="WP_170227465.1">
    <property type="nucleotide sequence ID" value="NZ_BGOW01000006.1"/>
</dbReference>
<protein>
    <submittedName>
        <fullName evidence="1">Uncharacterized protein</fullName>
    </submittedName>
</protein>
<accession>A0A401JBS7</accession>
<evidence type="ECO:0000313" key="1">
    <source>
        <dbReference type="EMBL" id="GBL45145.1"/>
    </source>
</evidence>
<comment type="caution">
    <text evidence="1">The sequence shown here is derived from an EMBL/GenBank/DDBJ whole genome shotgun (WGS) entry which is preliminary data.</text>
</comment>
<gene>
    <name evidence="1" type="ORF">SFMTTN_0949</name>
</gene>
<reference evidence="1 2" key="1">
    <citation type="journal article" date="2019" name="Front. Microbiol.">
        <title>Genomes of Neutrophilic Sulfur-Oxidizing Chemolithoautotrophs Representing 9 Proteobacterial Species From 8 Genera.</title>
        <authorList>
            <person name="Watanabe T."/>
            <person name="Kojima H."/>
            <person name="Umezawa K."/>
            <person name="Hori C."/>
            <person name="Takasuka T.E."/>
            <person name="Kato Y."/>
            <person name="Fukui M."/>
        </authorList>
    </citation>
    <scope>NUCLEOTIDE SEQUENCE [LARGE SCALE GENOMIC DNA]</scope>
    <source>
        <strain evidence="1 2">TTN</strain>
    </source>
</reference>
<name>A0A401JBS7_9PROT</name>